<accession>T1F598</accession>
<reference evidence="2" key="3">
    <citation type="submission" date="2015-06" db="UniProtKB">
        <authorList>
            <consortium name="EnsemblMetazoa"/>
        </authorList>
    </citation>
    <scope>IDENTIFICATION</scope>
</reference>
<reference evidence="3" key="1">
    <citation type="submission" date="2012-12" db="EMBL/GenBank/DDBJ databases">
        <authorList>
            <person name="Hellsten U."/>
            <person name="Grimwood J."/>
            <person name="Chapman J.A."/>
            <person name="Shapiro H."/>
            <person name="Aerts A."/>
            <person name="Otillar R.P."/>
            <person name="Terry A.Y."/>
            <person name="Boore J.L."/>
            <person name="Simakov O."/>
            <person name="Marletaz F."/>
            <person name="Cho S.-J."/>
            <person name="Edsinger-Gonzales E."/>
            <person name="Havlak P."/>
            <person name="Kuo D.-H."/>
            <person name="Larsson T."/>
            <person name="Lv J."/>
            <person name="Arendt D."/>
            <person name="Savage R."/>
            <person name="Osoegawa K."/>
            <person name="de Jong P."/>
            <person name="Lindberg D.R."/>
            <person name="Seaver E.C."/>
            <person name="Weisblat D.A."/>
            <person name="Putnam N.H."/>
            <person name="Grigoriev I.V."/>
            <person name="Rokhsar D.S."/>
        </authorList>
    </citation>
    <scope>NUCLEOTIDE SEQUENCE</scope>
</reference>
<organism evidence="2 3">
    <name type="scientific">Helobdella robusta</name>
    <name type="common">Californian leech</name>
    <dbReference type="NCBI Taxonomy" id="6412"/>
    <lineage>
        <taxon>Eukaryota</taxon>
        <taxon>Metazoa</taxon>
        <taxon>Spiralia</taxon>
        <taxon>Lophotrochozoa</taxon>
        <taxon>Annelida</taxon>
        <taxon>Clitellata</taxon>
        <taxon>Hirudinea</taxon>
        <taxon>Rhynchobdellida</taxon>
        <taxon>Glossiphoniidae</taxon>
        <taxon>Helobdella</taxon>
    </lineage>
</organism>
<dbReference type="AlphaFoldDB" id="T1F598"/>
<dbReference type="EMBL" id="KB096457">
    <property type="protein sequence ID" value="ESO04725.1"/>
    <property type="molecule type" value="Genomic_DNA"/>
</dbReference>
<dbReference type="EnsemblMetazoa" id="HelroT172400">
    <property type="protein sequence ID" value="HelroP172400"/>
    <property type="gene ID" value="HelroG172400"/>
</dbReference>
<evidence type="ECO:0000313" key="1">
    <source>
        <dbReference type="EMBL" id="ESO04725.1"/>
    </source>
</evidence>
<gene>
    <name evidence="2" type="primary">20203997</name>
    <name evidence="1" type="ORF">HELRODRAFT_172400</name>
</gene>
<dbReference type="GeneID" id="20203997"/>
<dbReference type="EMBL" id="AMQM01004200">
    <property type="status" value="NOT_ANNOTATED_CDS"/>
    <property type="molecule type" value="Genomic_DNA"/>
</dbReference>
<proteinExistence type="predicted"/>
<dbReference type="CTD" id="20203997"/>
<dbReference type="RefSeq" id="XP_009017304.1">
    <property type="nucleotide sequence ID" value="XM_009019056.1"/>
</dbReference>
<evidence type="ECO:0000313" key="3">
    <source>
        <dbReference type="Proteomes" id="UP000015101"/>
    </source>
</evidence>
<keyword evidence="3" id="KW-1185">Reference proteome</keyword>
<dbReference type="OrthoDB" id="6071271at2759"/>
<dbReference type="Proteomes" id="UP000015101">
    <property type="component" value="Unassembled WGS sequence"/>
</dbReference>
<name>T1F598_HELRO</name>
<reference evidence="1 3" key="2">
    <citation type="journal article" date="2013" name="Nature">
        <title>Insights into bilaterian evolution from three spiralian genomes.</title>
        <authorList>
            <person name="Simakov O."/>
            <person name="Marletaz F."/>
            <person name="Cho S.J."/>
            <person name="Edsinger-Gonzales E."/>
            <person name="Havlak P."/>
            <person name="Hellsten U."/>
            <person name="Kuo D.H."/>
            <person name="Larsson T."/>
            <person name="Lv J."/>
            <person name="Arendt D."/>
            <person name="Savage R."/>
            <person name="Osoegawa K."/>
            <person name="de Jong P."/>
            <person name="Grimwood J."/>
            <person name="Chapman J.A."/>
            <person name="Shapiro H."/>
            <person name="Aerts A."/>
            <person name="Otillar R.P."/>
            <person name="Terry A.Y."/>
            <person name="Boore J.L."/>
            <person name="Grigoriev I.V."/>
            <person name="Lindberg D.R."/>
            <person name="Seaver E.C."/>
            <person name="Weisblat D.A."/>
            <person name="Putnam N.H."/>
            <person name="Rokhsar D.S."/>
        </authorList>
    </citation>
    <scope>NUCLEOTIDE SEQUENCE</scope>
</reference>
<dbReference type="HOGENOM" id="CLU_118265_0_0_1"/>
<evidence type="ECO:0000313" key="2">
    <source>
        <dbReference type="EnsemblMetazoa" id="HelroP172400"/>
    </source>
</evidence>
<dbReference type="KEGG" id="hro:HELRODRAFT_172400"/>
<dbReference type="Gene3D" id="2.60.120.260">
    <property type="entry name" value="Galactose-binding domain-like"/>
    <property type="match status" value="1"/>
</dbReference>
<dbReference type="InParanoid" id="T1F598"/>
<sequence>MFTNSQLCGLQLLQCHQSVPTLQPNIEQVLCTARLSILSQGRLMLSIVVITADRSIARNVLNITVDNELREFYFNGNNISVASNFPNAVYWNRPDSYNLEGDIHVLALKMYNNEFSGGFIASTPDDYILTNKTWKCTLEYYDGWYKIHYNDSLWPDAKLQSWDKDAKLLTYFSPNAKWIIDSTDCKSCLFFCRKSFIGKI</sequence>
<protein>
    <submittedName>
        <fullName evidence="1 2">Uncharacterized protein</fullName>
    </submittedName>
</protein>